<evidence type="ECO:0000313" key="3">
    <source>
        <dbReference type="EMBL" id="QDU93268.1"/>
    </source>
</evidence>
<sequence length="369" mass="40817">MTRAQIFESSVDYFLSPIGPFLEDPEVTEIMVNRFDQIYVERAGRLHKTNASFESEDALLSAIHNVAQWVGRRINFENPILDARLPDGSRVNAVLPPGARQGVCLTIRKFKRGGLTMTDLVNYGSVSESAREFLELCVRLHKNIVLSGGTGTGKTSLLGAVSSAVPFDERVIVIEDTAELRLPQEHVVYLEVQRPDQYGRGGLGIRDLFVTSLRMRPDRIIVGEVRGGEALDMIQAMLSGHSGSLTTVHANAARDALVRLETLSMMSDVSIPVYVARAQVAAAMHLIVQLSRFSEDGSRRVTQISEVRGLDKDDQYVIVDLYKSRFAGKSDDGKLQVSLEPTGELPTFAEEPRGLGMDRYIQHSAAMWK</sequence>
<dbReference type="Gene3D" id="3.40.50.300">
    <property type="entry name" value="P-loop containing nucleotide triphosphate hydrolases"/>
    <property type="match status" value="1"/>
</dbReference>
<dbReference type="InterPro" id="IPR001482">
    <property type="entry name" value="T2SS/T4SS_dom"/>
</dbReference>
<dbReference type="Pfam" id="PF00437">
    <property type="entry name" value="T2SSE"/>
    <property type="match status" value="1"/>
</dbReference>
<proteinExistence type="inferred from homology"/>
<dbReference type="AlphaFoldDB" id="A0A518DN54"/>
<dbReference type="GO" id="GO:0016887">
    <property type="term" value="F:ATP hydrolysis activity"/>
    <property type="evidence" value="ECO:0007669"/>
    <property type="project" value="InterPro"/>
</dbReference>
<gene>
    <name evidence="3" type="ORF">Pla8534_10480</name>
</gene>
<name>A0A518DN54_9BACT</name>
<organism evidence="3 4">
    <name type="scientific">Lignipirellula cremea</name>
    <dbReference type="NCBI Taxonomy" id="2528010"/>
    <lineage>
        <taxon>Bacteria</taxon>
        <taxon>Pseudomonadati</taxon>
        <taxon>Planctomycetota</taxon>
        <taxon>Planctomycetia</taxon>
        <taxon>Pirellulales</taxon>
        <taxon>Pirellulaceae</taxon>
        <taxon>Lignipirellula</taxon>
    </lineage>
</organism>
<evidence type="ECO:0000256" key="1">
    <source>
        <dbReference type="ARBA" id="ARBA00006611"/>
    </source>
</evidence>
<evidence type="ECO:0000313" key="4">
    <source>
        <dbReference type="Proteomes" id="UP000317648"/>
    </source>
</evidence>
<protein>
    <submittedName>
        <fullName evidence="3">Conjugal transfer protein</fullName>
    </submittedName>
</protein>
<dbReference type="CDD" id="cd01130">
    <property type="entry name" value="VirB11-like_ATPase"/>
    <property type="match status" value="1"/>
</dbReference>
<evidence type="ECO:0000259" key="2">
    <source>
        <dbReference type="Pfam" id="PF00437"/>
    </source>
</evidence>
<dbReference type="InterPro" id="IPR027417">
    <property type="entry name" value="P-loop_NTPase"/>
</dbReference>
<reference evidence="3 4" key="1">
    <citation type="submission" date="2019-02" db="EMBL/GenBank/DDBJ databases">
        <title>Deep-cultivation of Planctomycetes and their phenomic and genomic characterization uncovers novel biology.</title>
        <authorList>
            <person name="Wiegand S."/>
            <person name="Jogler M."/>
            <person name="Boedeker C."/>
            <person name="Pinto D."/>
            <person name="Vollmers J."/>
            <person name="Rivas-Marin E."/>
            <person name="Kohn T."/>
            <person name="Peeters S.H."/>
            <person name="Heuer A."/>
            <person name="Rast P."/>
            <person name="Oberbeckmann S."/>
            <person name="Bunk B."/>
            <person name="Jeske O."/>
            <person name="Meyerdierks A."/>
            <person name="Storesund J.E."/>
            <person name="Kallscheuer N."/>
            <person name="Luecker S."/>
            <person name="Lage O.M."/>
            <person name="Pohl T."/>
            <person name="Merkel B.J."/>
            <person name="Hornburger P."/>
            <person name="Mueller R.-W."/>
            <person name="Bruemmer F."/>
            <person name="Labrenz M."/>
            <person name="Spormann A.M."/>
            <person name="Op den Camp H."/>
            <person name="Overmann J."/>
            <person name="Amann R."/>
            <person name="Jetten M.S.M."/>
            <person name="Mascher T."/>
            <person name="Medema M.H."/>
            <person name="Devos D.P."/>
            <person name="Kaster A.-K."/>
            <person name="Ovreas L."/>
            <person name="Rohde M."/>
            <person name="Galperin M.Y."/>
            <person name="Jogler C."/>
        </authorList>
    </citation>
    <scope>NUCLEOTIDE SEQUENCE [LARGE SCALE GENOMIC DNA]</scope>
    <source>
        <strain evidence="3 4">Pla85_3_4</strain>
    </source>
</reference>
<dbReference type="KEGG" id="lcre:Pla8534_10480"/>
<dbReference type="InterPro" id="IPR050921">
    <property type="entry name" value="T4SS_GSP_E_ATPase"/>
</dbReference>
<dbReference type="Gene3D" id="3.30.450.370">
    <property type="match status" value="1"/>
</dbReference>
<dbReference type="SUPFAM" id="SSF52540">
    <property type="entry name" value="P-loop containing nucleoside triphosphate hydrolases"/>
    <property type="match status" value="1"/>
</dbReference>
<dbReference type="PANTHER" id="PTHR30486">
    <property type="entry name" value="TWITCHING MOTILITY PROTEIN PILT"/>
    <property type="match status" value="1"/>
</dbReference>
<accession>A0A518DN54</accession>
<dbReference type="PANTHER" id="PTHR30486:SF15">
    <property type="entry name" value="TYPE II_IV SECRETION SYSTEM ATPASE"/>
    <property type="match status" value="1"/>
</dbReference>
<dbReference type="EMBL" id="CP036433">
    <property type="protein sequence ID" value="QDU93268.1"/>
    <property type="molecule type" value="Genomic_DNA"/>
</dbReference>
<comment type="similarity">
    <text evidence="1">Belongs to the GSP E family.</text>
</comment>
<dbReference type="Proteomes" id="UP000317648">
    <property type="component" value="Chromosome"/>
</dbReference>
<feature type="domain" description="Bacterial type II secretion system protein E" evidence="2">
    <location>
        <begin position="16"/>
        <end position="292"/>
    </location>
</feature>
<keyword evidence="4" id="KW-1185">Reference proteome</keyword>